<dbReference type="OrthoDB" id="4576410at2759"/>
<dbReference type="SUPFAM" id="SSF52540">
    <property type="entry name" value="P-loop containing nucleoside triphosphate hydrolases"/>
    <property type="match status" value="1"/>
</dbReference>
<reference evidence="3 4" key="1">
    <citation type="journal article" date="2019" name="Nat. Ecol. Evol.">
        <title>Megaphylogeny resolves global patterns of mushroom evolution.</title>
        <authorList>
            <person name="Varga T."/>
            <person name="Krizsan K."/>
            <person name="Foldi C."/>
            <person name="Dima B."/>
            <person name="Sanchez-Garcia M."/>
            <person name="Sanchez-Ramirez S."/>
            <person name="Szollosi G.J."/>
            <person name="Szarkandi J.G."/>
            <person name="Papp V."/>
            <person name="Albert L."/>
            <person name="Andreopoulos W."/>
            <person name="Angelini C."/>
            <person name="Antonin V."/>
            <person name="Barry K.W."/>
            <person name="Bougher N.L."/>
            <person name="Buchanan P."/>
            <person name="Buyck B."/>
            <person name="Bense V."/>
            <person name="Catcheside P."/>
            <person name="Chovatia M."/>
            <person name="Cooper J."/>
            <person name="Damon W."/>
            <person name="Desjardin D."/>
            <person name="Finy P."/>
            <person name="Geml J."/>
            <person name="Haridas S."/>
            <person name="Hughes K."/>
            <person name="Justo A."/>
            <person name="Karasinski D."/>
            <person name="Kautmanova I."/>
            <person name="Kiss B."/>
            <person name="Kocsube S."/>
            <person name="Kotiranta H."/>
            <person name="LaButti K.M."/>
            <person name="Lechner B.E."/>
            <person name="Liimatainen K."/>
            <person name="Lipzen A."/>
            <person name="Lukacs Z."/>
            <person name="Mihaltcheva S."/>
            <person name="Morgado L.N."/>
            <person name="Niskanen T."/>
            <person name="Noordeloos M.E."/>
            <person name="Ohm R.A."/>
            <person name="Ortiz-Santana B."/>
            <person name="Ovrebo C."/>
            <person name="Racz N."/>
            <person name="Riley R."/>
            <person name="Savchenko A."/>
            <person name="Shiryaev A."/>
            <person name="Soop K."/>
            <person name="Spirin V."/>
            <person name="Szebenyi C."/>
            <person name="Tomsovsky M."/>
            <person name="Tulloss R.E."/>
            <person name="Uehling J."/>
            <person name="Grigoriev I.V."/>
            <person name="Vagvolgyi C."/>
            <person name="Papp T."/>
            <person name="Martin F.M."/>
            <person name="Miettinen O."/>
            <person name="Hibbett D.S."/>
            <person name="Nagy L.G."/>
        </authorList>
    </citation>
    <scope>NUCLEOTIDE SEQUENCE [LARGE SCALE GENOMIC DNA]</scope>
    <source>
        <strain evidence="3 4">CBS 121175</strain>
    </source>
</reference>
<dbReference type="STRING" id="230819.A0A5C3KGA0"/>
<evidence type="ECO:0000259" key="2">
    <source>
        <dbReference type="Pfam" id="PF24883"/>
    </source>
</evidence>
<protein>
    <recommendedName>
        <fullName evidence="2">Nephrocystin 3-like N-terminal domain-containing protein</fullName>
    </recommendedName>
</protein>
<dbReference type="InterPro" id="IPR056884">
    <property type="entry name" value="NPHP3-like_N"/>
</dbReference>
<proteinExistence type="predicted"/>
<dbReference type="Pfam" id="PF24883">
    <property type="entry name" value="NPHP3_N"/>
    <property type="match status" value="1"/>
</dbReference>
<dbReference type="Gene3D" id="3.40.50.300">
    <property type="entry name" value="P-loop containing nucleotide triphosphate hydrolases"/>
    <property type="match status" value="1"/>
</dbReference>
<dbReference type="EMBL" id="ML210355">
    <property type="protein sequence ID" value="TFK19186.1"/>
    <property type="molecule type" value="Genomic_DNA"/>
</dbReference>
<dbReference type="Proteomes" id="UP000307440">
    <property type="component" value="Unassembled WGS sequence"/>
</dbReference>
<dbReference type="PANTHER" id="PTHR10039:SF14">
    <property type="entry name" value="NACHT DOMAIN-CONTAINING PROTEIN"/>
    <property type="match status" value="1"/>
</dbReference>
<sequence length="680" mass="75951">MSILNDATNTSISNSNLTVVHGNVNITSVAPVSFSEGMAILLQYVSVDAMHDASARFDAPRCSEGTREAVQEDIMTWTQLPIHQLDLAHEQLRLLLWMTGAAGTGKSAILQTIAEKTDKQNLLAASFFFSYKYPSRDRLLIPTLAYQIAVKIPAIQEYLAIAITNDRSIFSKSLEKQLDVLILDPIARVLEKCPSAAAAWPKVIVIDGLDECKSNPAGHLYNQTLEASDKGPGGDTAHPTENIPSIIDGGERHQLGIITILHKALVTRRLPFRVALASRPDMPMRAFFSSGPASKCTRHIVLNEAYKPADDIRLFLRSSFERIRAGHDVEIGWPRKEVIETIADNASGQFVYADTVIKFVDGPSCDPTASLDVIMEIARKPSAAQSATNPYSPLDAMYAAILNRCPAPKESVMAIHLFLRITIGTNSAALPLSASDFNEFLQYRSTDVARVFGKLHSLVSVPPVGDSKKGYTLHHKSLQDFLSSPLRCGQDLYIPYQAVLERVSIQLLRSSGEFHVRFDPTVQPYTHKSCSRVLHIDRCDTCPYLLLTEEGGVRLSSFTDNHTHFHMLQNGYQANLLQAQLDAMDADAWALERVKQQQTRQLQYMYTFLHNKTFGCGWFRCSGICSRWRKAIRRRCLQKNWEVQPHVYRISQSPLFHPPTSDFTHESEFRIWLIPPGFGG</sequence>
<keyword evidence="1" id="KW-0677">Repeat</keyword>
<evidence type="ECO:0000313" key="4">
    <source>
        <dbReference type="Proteomes" id="UP000307440"/>
    </source>
</evidence>
<name>A0A5C3KGA0_COPMA</name>
<gene>
    <name evidence="3" type="ORF">FA15DRAFT_760199</name>
</gene>
<accession>A0A5C3KGA0</accession>
<feature type="domain" description="Nephrocystin 3-like N-terminal" evidence="2">
    <location>
        <begin position="94"/>
        <end position="215"/>
    </location>
</feature>
<dbReference type="PANTHER" id="PTHR10039">
    <property type="entry name" value="AMELOGENIN"/>
    <property type="match status" value="1"/>
</dbReference>
<keyword evidence="4" id="KW-1185">Reference proteome</keyword>
<evidence type="ECO:0000313" key="3">
    <source>
        <dbReference type="EMBL" id="TFK19186.1"/>
    </source>
</evidence>
<evidence type="ECO:0000256" key="1">
    <source>
        <dbReference type="ARBA" id="ARBA00022737"/>
    </source>
</evidence>
<dbReference type="AlphaFoldDB" id="A0A5C3KGA0"/>
<organism evidence="3 4">
    <name type="scientific">Coprinopsis marcescibilis</name>
    <name type="common">Agaric fungus</name>
    <name type="synonym">Psathyrella marcescibilis</name>
    <dbReference type="NCBI Taxonomy" id="230819"/>
    <lineage>
        <taxon>Eukaryota</taxon>
        <taxon>Fungi</taxon>
        <taxon>Dikarya</taxon>
        <taxon>Basidiomycota</taxon>
        <taxon>Agaricomycotina</taxon>
        <taxon>Agaricomycetes</taxon>
        <taxon>Agaricomycetidae</taxon>
        <taxon>Agaricales</taxon>
        <taxon>Agaricineae</taxon>
        <taxon>Psathyrellaceae</taxon>
        <taxon>Coprinopsis</taxon>
    </lineage>
</organism>
<dbReference type="InterPro" id="IPR027417">
    <property type="entry name" value="P-loop_NTPase"/>
</dbReference>